<dbReference type="InterPro" id="IPR005531">
    <property type="entry name" value="Asp23"/>
</dbReference>
<accession>A0A9D1MX21</accession>
<dbReference type="PANTHER" id="PTHR34297">
    <property type="entry name" value="HYPOTHETICAL CYTOSOLIC PROTEIN-RELATED"/>
    <property type="match status" value="1"/>
</dbReference>
<reference evidence="2" key="1">
    <citation type="submission" date="2020-10" db="EMBL/GenBank/DDBJ databases">
        <authorList>
            <person name="Gilroy R."/>
        </authorList>
    </citation>
    <scope>NUCLEOTIDE SEQUENCE</scope>
    <source>
        <strain evidence="2">ChiHjej12B11-7776</strain>
    </source>
</reference>
<reference evidence="2" key="2">
    <citation type="journal article" date="2021" name="PeerJ">
        <title>Extensive microbial diversity within the chicken gut microbiome revealed by metagenomics and culture.</title>
        <authorList>
            <person name="Gilroy R."/>
            <person name="Ravi A."/>
            <person name="Getino M."/>
            <person name="Pursley I."/>
            <person name="Horton D.L."/>
            <person name="Alikhan N.F."/>
            <person name="Baker D."/>
            <person name="Gharbi K."/>
            <person name="Hall N."/>
            <person name="Watson M."/>
            <person name="Adriaenssens E.M."/>
            <person name="Foster-Nyarko E."/>
            <person name="Jarju S."/>
            <person name="Secka A."/>
            <person name="Antonio M."/>
            <person name="Oren A."/>
            <person name="Chaudhuri R.R."/>
            <person name="La Ragione R."/>
            <person name="Hildebrand F."/>
            <person name="Pallen M.J."/>
        </authorList>
    </citation>
    <scope>NUCLEOTIDE SEQUENCE</scope>
    <source>
        <strain evidence="2">ChiHjej12B11-7776</strain>
    </source>
</reference>
<dbReference type="AlphaFoldDB" id="A0A9D1MX21"/>
<protein>
    <submittedName>
        <fullName evidence="2">Asp23/Gls24 family envelope stress response protein</fullName>
    </submittedName>
</protein>
<comment type="similarity">
    <text evidence="1">Belongs to the asp23 family.</text>
</comment>
<name>A0A9D1MX21_9BACT</name>
<dbReference type="EMBL" id="DVOC01000027">
    <property type="protein sequence ID" value="HIU90695.1"/>
    <property type="molecule type" value="Genomic_DNA"/>
</dbReference>
<evidence type="ECO:0000313" key="2">
    <source>
        <dbReference type="EMBL" id="HIU90695.1"/>
    </source>
</evidence>
<evidence type="ECO:0000256" key="1">
    <source>
        <dbReference type="ARBA" id="ARBA00005721"/>
    </source>
</evidence>
<organism evidence="2 3">
    <name type="scientific">Candidatus Fimimonas merdipullorum</name>
    <dbReference type="NCBI Taxonomy" id="2840822"/>
    <lineage>
        <taxon>Bacteria</taxon>
        <taxon>Pseudomonadati</taxon>
        <taxon>Myxococcota</taxon>
        <taxon>Myxococcia</taxon>
        <taxon>Myxococcales</taxon>
        <taxon>Cystobacterineae</taxon>
        <taxon>Myxococcaceae</taxon>
        <taxon>Myxococcaceae incertae sedis</taxon>
        <taxon>Candidatus Fimimonas</taxon>
    </lineage>
</organism>
<proteinExistence type="inferred from homology"/>
<dbReference type="Pfam" id="PF03780">
    <property type="entry name" value="Asp23"/>
    <property type="match status" value="1"/>
</dbReference>
<comment type="caution">
    <text evidence="2">The sequence shown here is derived from an EMBL/GenBank/DDBJ whole genome shotgun (WGS) entry which is preliminary data.</text>
</comment>
<evidence type="ECO:0000313" key="3">
    <source>
        <dbReference type="Proteomes" id="UP000886852"/>
    </source>
</evidence>
<gene>
    <name evidence="2" type="ORF">IAC72_01585</name>
</gene>
<dbReference type="Proteomes" id="UP000886852">
    <property type="component" value="Unassembled WGS sequence"/>
</dbReference>
<sequence length="108" mass="12171">MKVVTKQDGTGRLIYSSEILTDIVHCALDEVKGVVRAQDSRKISDDVRIEQIGDRIEVDVFVKLLWTVEVSDVASRLQNTIKSTIESMTEFRVKDVNVHVIGVEVNEN</sequence>